<feature type="compositionally biased region" description="Polar residues" evidence="1">
    <location>
        <begin position="321"/>
        <end position="332"/>
    </location>
</feature>
<evidence type="ECO:0000313" key="3">
    <source>
        <dbReference type="EMBL" id="WEL38562.1"/>
    </source>
</evidence>
<organism evidence="3 4">
    <name type="scientific">Encephalitozoon hellem</name>
    <name type="common">Microsporidian parasite</name>
    <dbReference type="NCBI Taxonomy" id="27973"/>
    <lineage>
        <taxon>Eukaryota</taxon>
        <taxon>Fungi</taxon>
        <taxon>Fungi incertae sedis</taxon>
        <taxon>Microsporidia</taxon>
        <taxon>Unikaryonidae</taxon>
        <taxon>Encephalitozoon</taxon>
    </lineage>
</organism>
<dbReference type="Proteomes" id="UP001217963">
    <property type="component" value="Chromosome V"/>
</dbReference>
<protein>
    <submittedName>
        <fullName evidence="3">Uncharacterized protein</fullName>
    </submittedName>
</protein>
<keyword evidence="2" id="KW-1133">Transmembrane helix</keyword>
<keyword evidence="4" id="KW-1185">Reference proteome</keyword>
<sequence length="349" mass="38523">MDKGKLLRLLIVVLLGVGITVLAFLMLKEAPTGSFAEDDIASLSEEVTFRFKDSGENKEDSAVTDVKFFICLNNVLKSLKSADSNLIRLLCYDEVLEKEAGEKGGDDKREAHVKNAITEARNIMFRAANPKEAIKDILNKKDAEAKNIKGLTDAIQSAFSGFLSAESSSDKREKDEELNTQLANLLIWLWLKGSLPENNRVQQFRKIYSENQDFKKFFECLDEESKEVANSKITVKMEKKEVTMPVIEHILTSIFQTSLYMGSGISQINLSGVGVISEMAIGKGSEEEKKSKSSTEGKGLMDILGLRKLASLFSGDKNKVSDSSAPDENVATSAIKEGKEVLEKKMEGS</sequence>
<evidence type="ECO:0000313" key="4">
    <source>
        <dbReference type="Proteomes" id="UP001217963"/>
    </source>
</evidence>
<reference evidence="3 4" key="1">
    <citation type="submission" date="2023-02" db="EMBL/GenBank/DDBJ databases">
        <title>Encephalitozoon hellem ATCC 50451 complete genome.</title>
        <authorList>
            <person name="Mascarenhas dos Santos A.C."/>
            <person name="Julian A.T."/>
            <person name="Pombert J.-F."/>
        </authorList>
    </citation>
    <scope>NUCLEOTIDE SEQUENCE [LARGE SCALE GENOMIC DNA]</scope>
    <source>
        <strain evidence="3 4">ATCC 50451</strain>
    </source>
</reference>
<gene>
    <name evidence="3" type="ORF">PFJ87_05g00300</name>
</gene>
<keyword evidence="2" id="KW-0472">Membrane</keyword>
<proteinExistence type="predicted"/>
<name>A0ABY8CNL7_ENCHE</name>
<keyword evidence="2" id="KW-0812">Transmembrane</keyword>
<evidence type="ECO:0000256" key="1">
    <source>
        <dbReference type="SAM" id="MobiDB-lite"/>
    </source>
</evidence>
<feature type="transmembrane region" description="Helical" evidence="2">
    <location>
        <begin position="7"/>
        <end position="27"/>
    </location>
</feature>
<feature type="region of interest" description="Disordered" evidence="1">
    <location>
        <begin position="316"/>
        <end position="336"/>
    </location>
</feature>
<accession>A0ABY8CNL7</accession>
<dbReference type="EMBL" id="CP119066">
    <property type="protein sequence ID" value="WEL38562.1"/>
    <property type="molecule type" value="Genomic_DNA"/>
</dbReference>
<evidence type="ECO:0000256" key="2">
    <source>
        <dbReference type="SAM" id="Phobius"/>
    </source>
</evidence>